<dbReference type="SUPFAM" id="SSF46785">
    <property type="entry name" value="Winged helix' DNA-binding domain"/>
    <property type="match status" value="1"/>
</dbReference>
<name>A0A1T4WC93_9BACT</name>
<dbReference type="PANTHER" id="PTHR30126">
    <property type="entry name" value="HTH-TYPE TRANSCRIPTIONAL REGULATOR"/>
    <property type="match status" value="1"/>
</dbReference>
<dbReference type="InterPro" id="IPR036388">
    <property type="entry name" value="WH-like_DNA-bd_sf"/>
</dbReference>
<dbReference type="PROSITE" id="PS50931">
    <property type="entry name" value="HTH_LYSR"/>
    <property type="match status" value="1"/>
</dbReference>
<dbReference type="AlphaFoldDB" id="A0A1T4WC93"/>
<keyword evidence="3 6" id="KW-0238">DNA-binding</keyword>
<keyword evidence="4" id="KW-0804">Transcription</keyword>
<dbReference type="SUPFAM" id="SSF53850">
    <property type="entry name" value="Periplasmic binding protein-like II"/>
    <property type="match status" value="1"/>
</dbReference>
<dbReference type="EMBL" id="FUYC01000002">
    <property type="protein sequence ID" value="SKA74797.1"/>
    <property type="molecule type" value="Genomic_DNA"/>
</dbReference>
<dbReference type="Proteomes" id="UP000190027">
    <property type="component" value="Unassembled WGS sequence"/>
</dbReference>
<dbReference type="InterPro" id="IPR036390">
    <property type="entry name" value="WH_DNA-bd_sf"/>
</dbReference>
<dbReference type="RefSeq" id="WP_078716328.1">
    <property type="nucleotide sequence ID" value="NZ_FUYC01000002.1"/>
</dbReference>
<dbReference type="PRINTS" id="PR00039">
    <property type="entry name" value="HTHLYSR"/>
</dbReference>
<keyword evidence="2" id="KW-0805">Transcription regulation</keyword>
<dbReference type="GO" id="GO:0000976">
    <property type="term" value="F:transcription cis-regulatory region binding"/>
    <property type="evidence" value="ECO:0007669"/>
    <property type="project" value="TreeGrafter"/>
</dbReference>
<comment type="similarity">
    <text evidence="1">Belongs to the LysR transcriptional regulatory family.</text>
</comment>
<dbReference type="InterPro" id="IPR005119">
    <property type="entry name" value="LysR_subst-bd"/>
</dbReference>
<dbReference type="Gene3D" id="1.10.10.10">
    <property type="entry name" value="Winged helix-like DNA-binding domain superfamily/Winged helix DNA-binding domain"/>
    <property type="match status" value="1"/>
</dbReference>
<dbReference type="PANTHER" id="PTHR30126:SF64">
    <property type="entry name" value="HTH-TYPE TRANSCRIPTIONAL REGULATOR CITR"/>
    <property type="match status" value="1"/>
</dbReference>
<dbReference type="Pfam" id="PF03466">
    <property type="entry name" value="LysR_substrate"/>
    <property type="match status" value="1"/>
</dbReference>
<dbReference type="Pfam" id="PF00126">
    <property type="entry name" value="HTH_1"/>
    <property type="match status" value="1"/>
</dbReference>
<proteinExistence type="inferred from homology"/>
<feature type="domain" description="HTH lysR-type" evidence="5">
    <location>
        <begin position="1"/>
        <end position="58"/>
    </location>
</feature>
<evidence type="ECO:0000256" key="3">
    <source>
        <dbReference type="ARBA" id="ARBA00023125"/>
    </source>
</evidence>
<keyword evidence="7" id="KW-1185">Reference proteome</keyword>
<protein>
    <submittedName>
        <fullName evidence="6">DNA-binding transcriptional regulator, LysR family</fullName>
    </submittedName>
</protein>
<sequence length="300" mass="32512">MDFRKLEAFCRVYEAHSFSKAGELMHLSQPTISAHIAALEEYLGLPLFDRLGRSVLPTHAGDVLYRESGGVFSLLERAEAELALLRNEVAGALAIGGSTIPANYILPELVARFLAKHAAVRLELRTGDTDQILGLVLDGTLDMAVVGDAPGQRGLIGEPLVSDDLVVVASPEFCLQGEDVLQWPWILREQGSGTLRAFERALVRNGLDPSSLCSRCSVYGTEAAVRMAVAGAGVTVVSARACAQELVQGQLRIVPTTLQHMRRHFYLVWHEARRAFPAATAMKRFLREAGGDASVPEPPC</sequence>
<dbReference type="OrthoDB" id="9808620at2"/>
<reference evidence="6 7" key="1">
    <citation type="submission" date="2017-02" db="EMBL/GenBank/DDBJ databases">
        <authorList>
            <person name="Peterson S.W."/>
        </authorList>
    </citation>
    <scope>NUCLEOTIDE SEQUENCE [LARGE SCALE GENOMIC DNA]</scope>
    <source>
        <strain evidence="6 7">DSM 16080</strain>
    </source>
</reference>
<dbReference type="Gene3D" id="3.40.190.10">
    <property type="entry name" value="Periplasmic binding protein-like II"/>
    <property type="match status" value="2"/>
</dbReference>
<evidence type="ECO:0000256" key="4">
    <source>
        <dbReference type="ARBA" id="ARBA00023163"/>
    </source>
</evidence>
<organism evidence="6 7">
    <name type="scientific">Paucidesulfovibrio gracilis DSM 16080</name>
    <dbReference type="NCBI Taxonomy" id="1121449"/>
    <lineage>
        <taxon>Bacteria</taxon>
        <taxon>Pseudomonadati</taxon>
        <taxon>Thermodesulfobacteriota</taxon>
        <taxon>Desulfovibrionia</taxon>
        <taxon>Desulfovibrionales</taxon>
        <taxon>Desulfovibrionaceae</taxon>
        <taxon>Paucidesulfovibrio</taxon>
    </lineage>
</organism>
<gene>
    <name evidence="6" type="ORF">SAMN02745704_00771</name>
</gene>
<evidence type="ECO:0000256" key="2">
    <source>
        <dbReference type="ARBA" id="ARBA00023015"/>
    </source>
</evidence>
<accession>A0A1T4WC93</accession>
<evidence type="ECO:0000313" key="7">
    <source>
        <dbReference type="Proteomes" id="UP000190027"/>
    </source>
</evidence>
<evidence type="ECO:0000259" key="5">
    <source>
        <dbReference type="PROSITE" id="PS50931"/>
    </source>
</evidence>
<dbReference type="FunFam" id="1.10.10.10:FF:000001">
    <property type="entry name" value="LysR family transcriptional regulator"/>
    <property type="match status" value="1"/>
</dbReference>
<dbReference type="STRING" id="1121449.SAMN02745704_00771"/>
<evidence type="ECO:0000313" key="6">
    <source>
        <dbReference type="EMBL" id="SKA74797.1"/>
    </source>
</evidence>
<evidence type="ECO:0000256" key="1">
    <source>
        <dbReference type="ARBA" id="ARBA00009437"/>
    </source>
</evidence>
<dbReference type="GO" id="GO:0003700">
    <property type="term" value="F:DNA-binding transcription factor activity"/>
    <property type="evidence" value="ECO:0007669"/>
    <property type="project" value="InterPro"/>
</dbReference>
<dbReference type="InterPro" id="IPR000847">
    <property type="entry name" value="LysR_HTH_N"/>
</dbReference>